<feature type="region of interest" description="Disordered" evidence="2">
    <location>
        <begin position="49"/>
        <end position="77"/>
    </location>
</feature>
<keyword evidence="1" id="KW-0092">Biotin</keyword>
<dbReference type="Gene3D" id="2.40.50.100">
    <property type="match status" value="1"/>
</dbReference>
<comment type="caution">
    <text evidence="4">The sequence shown here is derived from an EMBL/GenBank/DDBJ whole genome shotgun (WGS) entry which is preliminary data.</text>
</comment>
<dbReference type="InterPro" id="IPR050709">
    <property type="entry name" value="Biotin_Carboxyl_Carrier/Decarb"/>
</dbReference>
<dbReference type="PROSITE" id="PS50968">
    <property type="entry name" value="BIOTINYL_LIPOYL"/>
    <property type="match status" value="1"/>
</dbReference>
<sequence>MKKFRITVEGKTFEVEVEELGGSNESTSVASYIPSNPVAAPTVIAPTMMPTVNSTPKASDQNSPTAPTAQSGVSGGKEIKAPVTGTILRVEVKVGDVINSGQNLIILEAMKMETEIQSPVAGKVTQILTKNGEAVNSGQTLLVLETAGM</sequence>
<name>A0A1E5L7I6_9FIRM</name>
<evidence type="ECO:0000256" key="1">
    <source>
        <dbReference type="ARBA" id="ARBA00023267"/>
    </source>
</evidence>
<dbReference type="FunFam" id="2.40.50.100:FF:000003">
    <property type="entry name" value="Acetyl-CoA carboxylase biotin carboxyl carrier protein"/>
    <property type="match status" value="1"/>
</dbReference>
<evidence type="ECO:0000313" key="5">
    <source>
        <dbReference type="Proteomes" id="UP000095255"/>
    </source>
</evidence>
<dbReference type="SUPFAM" id="SSF51230">
    <property type="entry name" value="Single hybrid motif"/>
    <property type="match status" value="1"/>
</dbReference>
<gene>
    <name evidence="4" type="ORF">BHU72_14395</name>
</gene>
<dbReference type="InterPro" id="IPR000089">
    <property type="entry name" value="Biotin_lipoyl"/>
</dbReference>
<reference evidence="4 5" key="1">
    <citation type="submission" date="2016-09" db="EMBL/GenBank/DDBJ databases">
        <title>Desulfuribacillus arsenicus sp. nov., an obligately anaerobic, dissimilatory arsenic- and antimonate-reducing bacterium isolated from anoxic sediments.</title>
        <authorList>
            <person name="Abin C.A."/>
            <person name="Hollibaugh J.T."/>
        </authorList>
    </citation>
    <scope>NUCLEOTIDE SEQUENCE [LARGE SCALE GENOMIC DNA]</scope>
    <source>
        <strain evidence="4 5">MLFW-2</strain>
    </source>
</reference>
<dbReference type="AlphaFoldDB" id="A0A1E5L7I6"/>
<proteinExistence type="predicted"/>
<feature type="domain" description="Lipoyl-binding" evidence="3">
    <location>
        <begin position="68"/>
        <end position="145"/>
    </location>
</feature>
<organism evidence="4 5">
    <name type="scientific">Desulfuribacillus stibiiarsenatis</name>
    <dbReference type="NCBI Taxonomy" id="1390249"/>
    <lineage>
        <taxon>Bacteria</taxon>
        <taxon>Bacillati</taxon>
        <taxon>Bacillota</taxon>
        <taxon>Desulfuribacillia</taxon>
        <taxon>Desulfuribacillales</taxon>
        <taxon>Desulfuribacillaceae</taxon>
        <taxon>Desulfuribacillus</taxon>
    </lineage>
</organism>
<dbReference type="RefSeq" id="WP_069701537.1">
    <property type="nucleotide sequence ID" value="NZ_MJAT01000007.1"/>
</dbReference>
<dbReference type="PANTHER" id="PTHR45266:SF3">
    <property type="entry name" value="OXALOACETATE DECARBOXYLASE ALPHA CHAIN"/>
    <property type="match status" value="1"/>
</dbReference>
<dbReference type="InterPro" id="IPR001882">
    <property type="entry name" value="Biotin_BS"/>
</dbReference>
<dbReference type="STRING" id="1390249.BHU72_14395"/>
<evidence type="ECO:0000259" key="3">
    <source>
        <dbReference type="PROSITE" id="PS50968"/>
    </source>
</evidence>
<keyword evidence="5" id="KW-1185">Reference proteome</keyword>
<feature type="compositionally biased region" description="Polar residues" evidence="2">
    <location>
        <begin position="50"/>
        <end position="72"/>
    </location>
</feature>
<evidence type="ECO:0000256" key="2">
    <source>
        <dbReference type="SAM" id="MobiDB-lite"/>
    </source>
</evidence>
<accession>A0A1E5L7I6</accession>
<evidence type="ECO:0000313" key="4">
    <source>
        <dbReference type="EMBL" id="OEH86110.1"/>
    </source>
</evidence>
<dbReference type="EMBL" id="MJAT01000007">
    <property type="protein sequence ID" value="OEH86110.1"/>
    <property type="molecule type" value="Genomic_DNA"/>
</dbReference>
<dbReference type="Proteomes" id="UP000095255">
    <property type="component" value="Unassembled WGS sequence"/>
</dbReference>
<dbReference type="OrthoDB" id="163546at2"/>
<dbReference type="PANTHER" id="PTHR45266">
    <property type="entry name" value="OXALOACETATE DECARBOXYLASE ALPHA CHAIN"/>
    <property type="match status" value="1"/>
</dbReference>
<dbReference type="CDD" id="cd06850">
    <property type="entry name" value="biotinyl_domain"/>
    <property type="match status" value="1"/>
</dbReference>
<dbReference type="InterPro" id="IPR011053">
    <property type="entry name" value="Single_hybrid_motif"/>
</dbReference>
<protein>
    <recommendedName>
        <fullName evidence="3">Lipoyl-binding domain-containing protein</fullName>
    </recommendedName>
</protein>
<dbReference type="PROSITE" id="PS00188">
    <property type="entry name" value="BIOTIN"/>
    <property type="match status" value="1"/>
</dbReference>
<dbReference type="Pfam" id="PF00364">
    <property type="entry name" value="Biotin_lipoyl"/>
    <property type="match status" value="1"/>
</dbReference>